<reference evidence="2 3" key="1">
    <citation type="submission" date="2020-07" db="EMBL/GenBank/DDBJ databases">
        <title>Complete genome sequence of Mycolicibacterium litorale like strain isolated from cardiac implantable electronic device infection.</title>
        <authorList>
            <person name="Fukano H."/>
            <person name="Miyama H."/>
            <person name="Hoshino Y."/>
        </authorList>
    </citation>
    <scope>NUCLEOTIDE SEQUENCE [LARGE SCALE GENOMIC DNA]</scope>
    <source>
        <strain evidence="2 3">NIIDNTM18</strain>
    </source>
</reference>
<feature type="compositionally biased region" description="Acidic residues" evidence="1">
    <location>
        <begin position="12"/>
        <end position="22"/>
    </location>
</feature>
<evidence type="ECO:0000313" key="2">
    <source>
        <dbReference type="EMBL" id="BCI52712.1"/>
    </source>
</evidence>
<dbReference type="Proteomes" id="UP000515734">
    <property type="component" value="Chromosome"/>
</dbReference>
<dbReference type="AlphaFoldDB" id="A0A6S6P3K7"/>
<proteinExistence type="predicted"/>
<sequence>MAAGSAAALDVGADEVADSSADDAALDADEAVLAASSLEHAATPKIANALSPAPARVLRCVCFIDTVPSSRAAPGRLDV</sequence>
<protein>
    <submittedName>
        <fullName evidence="2">Uncharacterized protein</fullName>
    </submittedName>
</protein>
<organism evidence="2 3">
    <name type="scientific">Mycolicibacterium litorale</name>
    <dbReference type="NCBI Taxonomy" id="758802"/>
    <lineage>
        <taxon>Bacteria</taxon>
        <taxon>Bacillati</taxon>
        <taxon>Actinomycetota</taxon>
        <taxon>Actinomycetes</taxon>
        <taxon>Mycobacteriales</taxon>
        <taxon>Mycobacteriaceae</taxon>
        <taxon>Mycolicibacterium</taxon>
    </lineage>
</organism>
<gene>
    <name evidence="2" type="ORF">NIIDNTM18_19900</name>
</gene>
<evidence type="ECO:0000256" key="1">
    <source>
        <dbReference type="SAM" id="MobiDB-lite"/>
    </source>
</evidence>
<accession>A0A6S6P3K7</accession>
<evidence type="ECO:0000313" key="3">
    <source>
        <dbReference type="Proteomes" id="UP000515734"/>
    </source>
</evidence>
<name>A0A6S6P3K7_9MYCO</name>
<feature type="region of interest" description="Disordered" evidence="1">
    <location>
        <begin position="1"/>
        <end position="22"/>
    </location>
</feature>
<dbReference type="EMBL" id="AP023287">
    <property type="protein sequence ID" value="BCI52712.1"/>
    <property type="molecule type" value="Genomic_DNA"/>
</dbReference>
<feature type="compositionally biased region" description="Low complexity" evidence="1">
    <location>
        <begin position="1"/>
        <end position="11"/>
    </location>
</feature>